<dbReference type="EMBL" id="JARWAI010000016">
    <property type="protein sequence ID" value="MDR5876553.1"/>
    <property type="molecule type" value="Genomic_DNA"/>
</dbReference>
<sequence length="843" mass="86888">MATADIQKVYLGLLGRPADEEGLAYWNEEIENGTLTLEQLRANIVNEQPEFADGPGQLSRADFVTQLYANMFGREPDDAADYWLTGDGASVNLDQLVMAFTDGASEEDTVALNNRATVAQLITDAGLALEGDAATILEGVTNDPDTVTAAQQTVEERASGEEESISGGGTDPVFDVNEDGDTGNFSIGNEFGDVAVTLDSGNLIFTPNDGEAFTIDAVQVDTLTTDGINLSFTKAVLDEITSITTMTEGSISLSSATSTDLKTDFAKLSAGGSLNVSADEAVKIAKVDLDLIDSLKTTSGDITLTGATNEDLSADIAKLAPAGSINIEAVDESLTVTESQLLALASVSVTGNSLINLTEATAANLDSNLSKLTATPGVINVALAGNDDLSGFDLSSIGTLTLSGTTVLDQAYAEMPSVDINASGQQITLATEGELALASGQAIDIVNHGALELAGNNTTYGMTVSQHSGFTSIIGNENDITLYGKGVVTGASDVTTYTLSNYDAIQLTLGSLGQNVDATSISGATLNFDIAGKYNGTVETQESDALNVIYNADISGVIAEGIEGGAFNADTLAIYGSSGNSVSMTGAQLGGFTNNITGTGSFRLTDALSGGELDNITLPHRSLIYMFDSTNVLTTKDSLVAGNDLLEIFAGGPTGTHPLTFDGSAETGGAFTVLGSAVDDHITGGARYNVITGYGGADTLVGGSGQNIFVYNEASDSSAGSYDRIVNFSADTPDNNKINVRLVDFANDAETVENVNNQVSGSVDTETLVTDLNVLLNVAGGAGYDTDQANDVSAALVEVNGGDLSGKKFLAIDVDGNDEFSADDLLIEITGISGTFDLDNFAQ</sequence>
<accession>A0ABU1GGF1</accession>
<comment type="caution">
    <text evidence="3">The sequence shown here is derived from an EMBL/GenBank/DDBJ whole genome shotgun (WGS) entry which is preliminary data.</text>
</comment>
<dbReference type="InterPro" id="IPR001343">
    <property type="entry name" value="Hemolysn_Ca-bd"/>
</dbReference>
<evidence type="ECO:0000256" key="1">
    <source>
        <dbReference type="ARBA" id="ARBA00022837"/>
    </source>
</evidence>
<name>A0ABU1GGF1_9GAMM</name>
<proteinExistence type="predicted"/>
<dbReference type="SUPFAM" id="SSF51120">
    <property type="entry name" value="beta-Roll"/>
    <property type="match status" value="1"/>
</dbReference>
<reference evidence="3 4" key="1">
    <citation type="submission" date="2023-04" db="EMBL/GenBank/DDBJ databases">
        <title>A long-awaited taxogenomic arrangement of the family Halomonadaceae.</title>
        <authorList>
            <person name="De La Haba R."/>
            <person name="Chuvochina M."/>
            <person name="Wittouck S."/>
            <person name="Arahal D.R."/>
            <person name="Sanchez-Porro C."/>
            <person name="Hugenholtz P."/>
            <person name="Ventosa A."/>
        </authorList>
    </citation>
    <scope>NUCLEOTIDE SEQUENCE [LARGE SCALE GENOMIC DNA]</scope>
    <source>
        <strain evidence="3 4">DSM 18042</strain>
    </source>
</reference>
<evidence type="ECO:0000313" key="4">
    <source>
        <dbReference type="Proteomes" id="UP001269267"/>
    </source>
</evidence>
<dbReference type="InterPro" id="IPR038255">
    <property type="entry name" value="PBS_linker_sf"/>
</dbReference>
<organism evidence="3 4">
    <name type="scientific">Vreelandella gomseomensis</name>
    <dbReference type="NCBI Taxonomy" id="370766"/>
    <lineage>
        <taxon>Bacteria</taxon>
        <taxon>Pseudomonadati</taxon>
        <taxon>Pseudomonadota</taxon>
        <taxon>Gammaproteobacteria</taxon>
        <taxon>Oceanospirillales</taxon>
        <taxon>Halomonadaceae</taxon>
        <taxon>Vreelandella</taxon>
    </lineage>
</organism>
<dbReference type="Pfam" id="PF00353">
    <property type="entry name" value="HemolysinCabind"/>
    <property type="match status" value="1"/>
</dbReference>
<evidence type="ECO:0000256" key="2">
    <source>
        <dbReference type="SAM" id="MobiDB-lite"/>
    </source>
</evidence>
<protein>
    <submittedName>
        <fullName evidence="3">DUF4214 domain-containing protein</fullName>
    </submittedName>
</protein>
<dbReference type="InterPro" id="IPR011049">
    <property type="entry name" value="Serralysin-like_metalloprot_C"/>
</dbReference>
<dbReference type="Gene3D" id="1.10.3130.20">
    <property type="entry name" value="Phycobilisome linker domain"/>
    <property type="match status" value="1"/>
</dbReference>
<evidence type="ECO:0000313" key="3">
    <source>
        <dbReference type="EMBL" id="MDR5876553.1"/>
    </source>
</evidence>
<dbReference type="Proteomes" id="UP001269267">
    <property type="component" value="Unassembled WGS sequence"/>
</dbReference>
<keyword evidence="4" id="KW-1185">Reference proteome</keyword>
<keyword evidence="1" id="KW-0106">Calcium</keyword>
<feature type="region of interest" description="Disordered" evidence="2">
    <location>
        <begin position="154"/>
        <end position="173"/>
    </location>
</feature>
<gene>
    <name evidence="3" type="ORF">QC815_16710</name>
</gene>
<dbReference type="Gene3D" id="2.150.10.10">
    <property type="entry name" value="Serralysin-like metalloprotease, C-terminal"/>
    <property type="match status" value="1"/>
</dbReference>
<dbReference type="RefSeq" id="WP_310541134.1">
    <property type="nucleotide sequence ID" value="NZ_JARWAI010000016.1"/>
</dbReference>